<dbReference type="SUPFAM" id="SSF81442">
    <property type="entry name" value="Cytochrome c oxidase subunit I-like"/>
    <property type="match status" value="1"/>
</dbReference>
<feature type="transmembrane region" description="Helical" evidence="1">
    <location>
        <begin position="12"/>
        <end position="37"/>
    </location>
</feature>
<keyword evidence="3" id="KW-1185">Reference proteome</keyword>
<feature type="transmembrane region" description="Helical" evidence="1">
    <location>
        <begin position="390"/>
        <end position="409"/>
    </location>
</feature>
<keyword evidence="1" id="KW-0812">Transmembrane</keyword>
<evidence type="ECO:0008006" key="4">
    <source>
        <dbReference type="Google" id="ProtNLM"/>
    </source>
</evidence>
<dbReference type="Gene3D" id="1.20.210.10">
    <property type="entry name" value="Cytochrome c oxidase-like, subunit I domain"/>
    <property type="match status" value="1"/>
</dbReference>
<feature type="transmembrane region" description="Helical" evidence="1">
    <location>
        <begin position="147"/>
        <end position="172"/>
    </location>
</feature>
<feature type="transmembrane region" description="Helical" evidence="1">
    <location>
        <begin position="312"/>
        <end position="343"/>
    </location>
</feature>
<keyword evidence="1" id="KW-1133">Transmembrane helix</keyword>
<feature type="transmembrane region" description="Helical" evidence="1">
    <location>
        <begin position="114"/>
        <end position="135"/>
    </location>
</feature>
<reference evidence="3" key="1">
    <citation type="journal article" date="2019" name="Int. J. Syst. Evol. Microbiol.">
        <title>The Global Catalogue of Microorganisms (GCM) 10K type strain sequencing project: providing services to taxonomists for standard genome sequencing and annotation.</title>
        <authorList>
            <consortium name="The Broad Institute Genomics Platform"/>
            <consortium name="The Broad Institute Genome Sequencing Center for Infectious Disease"/>
            <person name="Wu L."/>
            <person name="Ma J."/>
        </authorList>
    </citation>
    <scope>NUCLEOTIDE SEQUENCE [LARGE SCALE GENOMIC DNA]</scope>
    <source>
        <strain evidence="3">JCM 17664</strain>
    </source>
</reference>
<keyword evidence="1" id="KW-0472">Membrane</keyword>
<gene>
    <name evidence="2" type="ORF">GCM10023143_01920</name>
</gene>
<protein>
    <recommendedName>
        <fullName evidence="4">Cbb3-type cytochrome c oxidase subunit I</fullName>
    </recommendedName>
</protein>
<organism evidence="2 3">
    <name type="scientific">Compostibacter hankyongensis</name>
    <dbReference type="NCBI Taxonomy" id="1007089"/>
    <lineage>
        <taxon>Bacteria</taxon>
        <taxon>Pseudomonadati</taxon>
        <taxon>Bacteroidota</taxon>
        <taxon>Chitinophagia</taxon>
        <taxon>Chitinophagales</taxon>
        <taxon>Chitinophagaceae</taxon>
        <taxon>Compostibacter</taxon>
    </lineage>
</organism>
<feature type="transmembrane region" description="Helical" evidence="1">
    <location>
        <begin position="248"/>
        <end position="266"/>
    </location>
</feature>
<accession>A0ABP8FCV1</accession>
<dbReference type="Proteomes" id="UP001501207">
    <property type="component" value="Unassembled WGS sequence"/>
</dbReference>
<feature type="transmembrane region" description="Helical" evidence="1">
    <location>
        <begin position="364"/>
        <end position="384"/>
    </location>
</feature>
<evidence type="ECO:0000313" key="3">
    <source>
        <dbReference type="Proteomes" id="UP001501207"/>
    </source>
</evidence>
<evidence type="ECO:0000313" key="2">
    <source>
        <dbReference type="EMBL" id="GAA4300692.1"/>
    </source>
</evidence>
<dbReference type="RefSeq" id="WP_344973865.1">
    <property type="nucleotide sequence ID" value="NZ_BAABFN010000001.1"/>
</dbReference>
<feature type="transmembrane region" description="Helical" evidence="1">
    <location>
        <begin position="286"/>
        <end position="306"/>
    </location>
</feature>
<feature type="transmembrane region" description="Helical" evidence="1">
    <location>
        <begin position="192"/>
        <end position="213"/>
    </location>
</feature>
<evidence type="ECO:0000256" key="1">
    <source>
        <dbReference type="SAM" id="Phobius"/>
    </source>
</evidence>
<dbReference type="InterPro" id="IPR036927">
    <property type="entry name" value="Cyt_c_oxase-like_su1_sf"/>
</dbReference>
<proteinExistence type="predicted"/>
<feature type="transmembrane region" description="Helical" evidence="1">
    <location>
        <begin position="85"/>
        <end position="108"/>
    </location>
</feature>
<name>A0ABP8FCV1_9BACT</name>
<sequence>MDNVRIGKAPPVWAVLPFFAAGTIFFLAMAVMLLLSGDSLRGNYFDPRLLAIVHTAAIGWGTMIIFGAAYQLLPVVCERDLYSPRLALLSFVLLLAGAVLLIGSFWYFRTGPLMIAGGILVVLSVLSYCINLYGTVGIFHKPDIQRLFLLSSAAWLLFTVTIGLLLAVNLAYPFIGRPHLEILTLHAHAGLAGWFLQLITSIASRLLPMFLLGKPRPGKWLQWSFLLQQTGLVLFLADSYFNGSSWRVMLYAAVFSAGIFLFMYYLYSAFRGRLRKTVDLPMKQSLFSFVFLWLAIACAPAVYFLTDSRWTVIYGLLLFCGWISGLILGQTFKTLPFIIWNFHYKAVNGKIKTPLPRDLYSASLVRWQLTGFILSLAVLGTGIIADRAMLIRSGVWLWLIVAVLYMWNVSRIFSHRIKNNTDESGHT</sequence>
<dbReference type="EMBL" id="BAABFN010000001">
    <property type="protein sequence ID" value="GAA4300692.1"/>
    <property type="molecule type" value="Genomic_DNA"/>
</dbReference>
<feature type="transmembrane region" description="Helical" evidence="1">
    <location>
        <begin position="49"/>
        <end position="73"/>
    </location>
</feature>
<comment type="caution">
    <text evidence="2">The sequence shown here is derived from an EMBL/GenBank/DDBJ whole genome shotgun (WGS) entry which is preliminary data.</text>
</comment>